<dbReference type="InterPro" id="IPR020846">
    <property type="entry name" value="MFS_dom"/>
</dbReference>
<dbReference type="AlphaFoldDB" id="A0A931F0Z5"/>
<evidence type="ECO:0000256" key="7">
    <source>
        <dbReference type="ARBA" id="ARBA00022989"/>
    </source>
</evidence>
<organism evidence="11 12">
    <name type="scientific">Nonomuraea cypriaca</name>
    <dbReference type="NCBI Taxonomy" id="1187855"/>
    <lineage>
        <taxon>Bacteria</taxon>
        <taxon>Bacillati</taxon>
        <taxon>Actinomycetota</taxon>
        <taxon>Actinomycetes</taxon>
        <taxon>Streptosporangiales</taxon>
        <taxon>Streptosporangiaceae</taxon>
        <taxon>Nonomuraea</taxon>
    </lineage>
</organism>
<keyword evidence="6" id="KW-0769">Symport</keyword>
<evidence type="ECO:0000256" key="9">
    <source>
        <dbReference type="SAM" id="Phobius"/>
    </source>
</evidence>
<evidence type="ECO:0000256" key="2">
    <source>
        <dbReference type="ARBA" id="ARBA00008240"/>
    </source>
</evidence>
<feature type="transmembrane region" description="Helical" evidence="9">
    <location>
        <begin position="310"/>
        <end position="330"/>
    </location>
</feature>
<dbReference type="Pfam" id="PF07690">
    <property type="entry name" value="MFS_1"/>
    <property type="match status" value="1"/>
</dbReference>
<dbReference type="InterPro" id="IPR051084">
    <property type="entry name" value="H+-coupled_symporters"/>
</dbReference>
<dbReference type="SUPFAM" id="SSF103473">
    <property type="entry name" value="MFS general substrate transporter"/>
    <property type="match status" value="1"/>
</dbReference>
<keyword evidence="5 9" id="KW-0812">Transmembrane</keyword>
<keyword evidence="8 9" id="KW-0472">Membrane</keyword>
<reference evidence="11" key="1">
    <citation type="submission" date="2020-11" db="EMBL/GenBank/DDBJ databases">
        <title>Whole-genome analyses of Nonomuraea sp. K274.</title>
        <authorList>
            <person name="Veyisoglu A."/>
        </authorList>
    </citation>
    <scope>NUCLEOTIDE SEQUENCE</scope>
    <source>
        <strain evidence="11">K274</strain>
    </source>
</reference>
<dbReference type="Proteomes" id="UP000605361">
    <property type="component" value="Unassembled WGS sequence"/>
</dbReference>
<dbReference type="EMBL" id="JADOGI010000107">
    <property type="protein sequence ID" value="MBF8189965.1"/>
    <property type="molecule type" value="Genomic_DNA"/>
</dbReference>
<proteinExistence type="inferred from homology"/>
<evidence type="ECO:0000256" key="4">
    <source>
        <dbReference type="ARBA" id="ARBA00022475"/>
    </source>
</evidence>
<feature type="transmembrane region" description="Helical" evidence="9">
    <location>
        <begin position="190"/>
        <end position="209"/>
    </location>
</feature>
<evidence type="ECO:0000256" key="5">
    <source>
        <dbReference type="ARBA" id="ARBA00022692"/>
    </source>
</evidence>
<dbReference type="InterPro" id="IPR005829">
    <property type="entry name" value="Sugar_transporter_CS"/>
</dbReference>
<evidence type="ECO:0000313" key="11">
    <source>
        <dbReference type="EMBL" id="MBF8189965.1"/>
    </source>
</evidence>
<dbReference type="GO" id="GO:0015293">
    <property type="term" value="F:symporter activity"/>
    <property type="evidence" value="ECO:0007669"/>
    <property type="project" value="UniProtKB-KW"/>
</dbReference>
<feature type="transmembrane region" description="Helical" evidence="9">
    <location>
        <begin position="154"/>
        <end position="178"/>
    </location>
</feature>
<comment type="caution">
    <text evidence="11">The sequence shown here is derived from an EMBL/GenBank/DDBJ whole genome shotgun (WGS) entry which is preliminary data.</text>
</comment>
<keyword evidence="4" id="KW-1003">Cell membrane</keyword>
<dbReference type="Gene3D" id="1.20.1250.20">
    <property type="entry name" value="MFS general substrate transporter like domains"/>
    <property type="match status" value="2"/>
</dbReference>
<feature type="domain" description="Major facilitator superfamily (MFS) profile" evidence="10">
    <location>
        <begin position="18"/>
        <end position="426"/>
    </location>
</feature>
<sequence length="448" mass="46261">MISDFISPGGTSAAQRRVLLGASTGQFVEFYDFAIYGFSAVAVADAFFPGDDPVASLLSAFAVYGVAFVARPLGGVFFGALADRVGRRAVLYATLICMGVSTALIGLLPTHAAAGVIAPILLVLCRLVQGFSAGGEAVGAPSFVLEHAPFQRRATWIGVTVAASAATSVVALVLIMGVTGAMSDAAYASWGWRVPFLVALPLSLVGIYIRRRTEESPVFQELRRKNAIEASPVRGSLRGNWTRLGQIFAVMALSGLGFYVLVGYFVTYLQTVVKLSLLESLAANAVALLSFSVLLPIGGRLSDRFGRKPMLVIGAAAVAVVSVPAFLLVTSGSFGSAAIGQLLLAAALCTYGGGSYTFFVELLPAATRVTGAAISYNLAFALFGGTAPFVGTWLVDVTGTPVSPGYYLVVVALGALAVAVTTPETRVEQQIGAASARSHAGPATATQG</sequence>
<feature type="transmembrane region" description="Helical" evidence="9">
    <location>
        <begin position="342"/>
        <end position="363"/>
    </location>
</feature>
<evidence type="ECO:0000259" key="10">
    <source>
        <dbReference type="PROSITE" id="PS50850"/>
    </source>
</evidence>
<accession>A0A931F0Z5</accession>
<evidence type="ECO:0000256" key="3">
    <source>
        <dbReference type="ARBA" id="ARBA00022448"/>
    </source>
</evidence>
<feature type="transmembrane region" description="Helical" evidence="9">
    <location>
        <begin position="247"/>
        <end position="269"/>
    </location>
</feature>
<comment type="subcellular location">
    <subcellularLocation>
        <location evidence="1">Cell membrane</location>
        <topology evidence="1">Multi-pass membrane protein</topology>
    </subcellularLocation>
</comment>
<keyword evidence="3" id="KW-0813">Transport</keyword>
<feature type="transmembrane region" description="Helical" evidence="9">
    <location>
        <begin position="375"/>
        <end position="394"/>
    </location>
</feature>
<dbReference type="PROSITE" id="PS50850">
    <property type="entry name" value="MFS"/>
    <property type="match status" value="1"/>
</dbReference>
<evidence type="ECO:0000256" key="1">
    <source>
        <dbReference type="ARBA" id="ARBA00004651"/>
    </source>
</evidence>
<dbReference type="PROSITE" id="PS00217">
    <property type="entry name" value="SUGAR_TRANSPORT_2"/>
    <property type="match status" value="1"/>
</dbReference>
<dbReference type="RefSeq" id="WP_195898892.1">
    <property type="nucleotide sequence ID" value="NZ_JADOGI010000107.1"/>
</dbReference>
<feature type="transmembrane region" description="Helical" evidence="9">
    <location>
        <begin position="57"/>
        <end position="82"/>
    </location>
</feature>
<keyword evidence="12" id="KW-1185">Reference proteome</keyword>
<comment type="similarity">
    <text evidence="2">Belongs to the major facilitator superfamily. Metabolite:H+ Symporter (MHS) family (TC 2.A.1.6) family.</text>
</comment>
<feature type="transmembrane region" description="Helical" evidence="9">
    <location>
        <begin position="89"/>
        <end position="108"/>
    </location>
</feature>
<dbReference type="InterPro" id="IPR036259">
    <property type="entry name" value="MFS_trans_sf"/>
</dbReference>
<evidence type="ECO:0000256" key="6">
    <source>
        <dbReference type="ARBA" id="ARBA00022847"/>
    </source>
</evidence>
<dbReference type="InterPro" id="IPR011701">
    <property type="entry name" value="MFS"/>
</dbReference>
<name>A0A931F0Z5_9ACTN</name>
<dbReference type="PANTHER" id="PTHR43528">
    <property type="entry name" value="ALPHA-KETOGLUTARATE PERMEASE"/>
    <property type="match status" value="1"/>
</dbReference>
<dbReference type="PROSITE" id="PS00216">
    <property type="entry name" value="SUGAR_TRANSPORT_1"/>
    <property type="match status" value="1"/>
</dbReference>
<evidence type="ECO:0000256" key="8">
    <source>
        <dbReference type="ARBA" id="ARBA00023136"/>
    </source>
</evidence>
<feature type="transmembrane region" description="Helical" evidence="9">
    <location>
        <begin position="281"/>
        <end position="298"/>
    </location>
</feature>
<keyword evidence="7 9" id="KW-1133">Transmembrane helix</keyword>
<evidence type="ECO:0000313" key="12">
    <source>
        <dbReference type="Proteomes" id="UP000605361"/>
    </source>
</evidence>
<protein>
    <submittedName>
        <fullName evidence="11">MFS transporter</fullName>
    </submittedName>
</protein>
<dbReference type="GO" id="GO:0005886">
    <property type="term" value="C:plasma membrane"/>
    <property type="evidence" value="ECO:0007669"/>
    <property type="project" value="UniProtKB-SubCell"/>
</dbReference>
<dbReference type="PANTHER" id="PTHR43528:SF1">
    <property type="entry name" value="ALPHA-KETOGLUTARATE PERMEASE"/>
    <property type="match status" value="1"/>
</dbReference>
<feature type="transmembrane region" description="Helical" evidence="9">
    <location>
        <begin position="114"/>
        <end position="133"/>
    </location>
</feature>
<feature type="transmembrane region" description="Helical" evidence="9">
    <location>
        <begin position="406"/>
        <end position="422"/>
    </location>
</feature>
<gene>
    <name evidence="11" type="ORF">ITP53_30415</name>
</gene>